<feature type="signal peptide" evidence="1">
    <location>
        <begin position="1"/>
        <end position="19"/>
    </location>
</feature>
<keyword evidence="1" id="KW-0732">Signal</keyword>
<protein>
    <submittedName>
        <fullName evidence="2">Sensor of ECF-type sigma factor</fullName>
    </submittedName>
</protein>
<name>A0A0M9VJW8_9FLAO</name>
<sequence length="151" mass="17920">MKMKLLTPLLLLFSISMLAQKDHKEKWEQIKALKVSFLTTELSLTPQESEKFWPVYNVYEEKQWQIRHDKMRPIIKKIDEVGFDKVNEKDAAAYLEKLQDAEEELLTLRNKLISDLKPIIGSARLLKLKKAEDDFNKKLLEKYKDKDKKKN</sequence>
<dbReference type="AlphaFoldDB" id="A0A0M9VJW8"/>
<gene>
    <name evidence="2" type="ORF">AM493_02360</name>
</gene>
<dbReference type="EMBL" id="LIYD01000005">
    <property type="protein sequence ID" value="KOS08170.1"/>
    <property type="molecule type" value="Genomic_DNA"/>
</dbReference>
<evidence type="ECO:0000313" key="3">
    <source>
        <dbReference type="Proteomes" id="UP000037755"/>
    </source>
</evidence>
<evidence type="ECO:0000256" key="1">
    <source>
        <dbReference type="SAM" id="SignalP"/>
    </source>
</evidence>
<reference evidence="2 3" key="1">
    <citation type="submission" date="2015-08" db="EMBL/GenBank/DDBJ databases">
        <title>Whole genome sequence of Flavobacterium akiainvivens IK-1T, from decaying Wikstroemia oahuensis, an endemic Hawaiian shrub.</title>
        <authorList>
            <person name="Wan X."/>
            <person name="Hou S."/>
            <person name="Saito J."/>
            <person name="Donachie S."/>
        </authorList>
    </citation>
    <scope>NUCLEOTIDE SEQUENCE [LARGE SCALE GENOMIC DNA]</scope>
    <source>
        <strain evidence="2 3">IK-1</strain>
    </source>
</reference>
<comment type="caution">
    <text evidence="2">The sequence shown here is derived from an EMBL/GenBank/DDBJ whole genome shotgun (WGS) entry which is preliminary data.</text>
</comment>
<organism evidence="2 3">
    <name type="scientific">Flavobacterium akiainvivens</name>
    <dbReference type="NCBI Taxonomy" id="1202724"/>
    <lineage>
        <taxon>Bacteria</taxon>
        <taxon>Pseudomonadati</taxon>
        <taxon>Bacteroidota</taxon>
        <taxon>Flavobacteriia</taxon>
        <taxon>Flavobacteriales</taxon>
        <taxon>Flavobacteriaceae</taxon>
        <taxon>Flavobacterium</taxon>
    </lineage>
</organism>
<keyword evidence="3" id="KW-1185">Reference proteome</keyword>
<accession>A0A0M9VJW8</accession>
<dbReference type="OrthoDB" id="675330at2"/>
<feature type="chain" id="PRO_5005839083" evidence="1">
    <location>
        <begin position="20"/>
        <end position="151"/>
    </location>
</feature>
<dbReference type="Proteomes" id="UP000037755">
    <property type="component" value="Unassembled WGS sequence"/>
</dbReference>
<dbReference type="RefSeq" id="WP_054410073.1">
    <property type="nucleotide sequence ID" value="NZ_FOYA01000004.1"/>
</dbReference>
<evidence type="ECO:0000313" key="2">
    <source>
        <dbReference type="EMBL" id="KOS08170.1"/>
    </source>
</evidence>
<dbReference type="PATRIC" id="fig|1202724.3.peg.486"/>
<dbReference type="STRING" id="1202724.AM493_02360"/>
<proteinExistence type="predicted"/>